<gene>
    <name evidence="1" type="ORF">PHET_11043</name>
</gene>
<dbReference type="AlphaFoldDB" id="A0A8J4WCI5"/>
<dbReference type="OrthoDB" id="200924at2759"/>
<keyword evidence="2" id="KW-1185">Reference proteome</keyword>
<proteinExistence type="predicted"/>
<dbReference type="PANTHER" id="PTHR10367:SF17">
    <property type="entry name" value="MRNA-CAPPING ENZYME"/>
    <property type="match status" value="1"/>
</dbReference>
<dbReference type="InterPro" id="IPR051029">
    <property type="entry name" value="mRNA_Capping_Enz/RNA_Phosphat"/>
</dbReference>
<dbReference type="Proteomes" id="UP000748531">
    <property type="component" value="Unassembled WGS sequence"/>
</dbReference>
<dbReference type="GO" id="GO:0006370">
    <property type="term" value="P:7-methylguanosine mRNA capping"/>
    <property type="evidence" value="ECO:0007669"/>
    <property type="project" value="TreeGrafter"/>
</dbReference>
<reference evidence="1" key="1">
    <citation type="submission" date="2019-05" db="EMBL/GenBank/DDBJ databases">
        <title>Annotation for the trematode Paragonimus heterotremus.</title>
        <authorList>
            <person name="Choi Y.-J."/>
        </authorList>
    </citation>
    <scope>NUCLEOTIDE SEQUENCE</scope>
    <source>
        <strain evidence="1">LC</strain>
    </source>
</reference>
<accession>A0A8J4WCI5</accession>
<protein>
    <submittedName>
        <fullName evidence="1">RNA:RNP complex 1 interacting phosphatase</fullName>
    </submittedName>
</protein>
<dbReference type="PANTHER" id="PTHR10367">
    <property type="entry name" value="MRNA-CAPPING ENZYME"/>
    <property type="match status" value="1"/>
</dbReference>
<dbReference type="EMBL" id="LUCH01018123">
    <property type="protein sequence ID" value="KAF5394581.1"/>
    <property type="molecule type" value="Genomic_DNA"/>
</dbReference>
<dbReference type="Gene3D" id="3.90.190.10">
    <property type="entry name" value="Protein tyrosine phosphatase superfamily"/>
    <property type="match status" value="1"/>
</dbReference>
<evidence type="ECO:0000313" key="2">
    <source>
        <dbReference type="Proteomes" id="UP000748531"/>
    </source>
</evidence>
<dbReference type="SUPFAM" id="SSF52799">
    <property type="entry name" value="(Phosphotyrosine protein) phosphatases II"/>
    <property type="match status" value="1"/>
</dbReference>
<dbReference type="GO" id="GO:0004484">
    <property type="term" value="F:mRNA guanylyltransferase activity"/>
    <property type="evidence" value="ECO:0007669"/>
    <property type="project" value="TreeGrafter"/>
</dbReference>
<name>A0A8J4WCI5_9TREM</name>
<organism evidence="1 2">
    <name type="scientific">Paragonimus heterotremus</name>
    <dbReference type="NCBI Taxonomy" id="100268"/>
    <lineage>
        <taxon>Eukaryota</taxon>
        <taxon>Metazoa</taxon>
        <taxon>Spiralia</taxon>
        <taxon>Lophotrochozoa</taxon>
        <taxon>Platyhelminthes</taxon>
        <taxon>Trematoda</taxon>
        <taxon>Digenea</taxon>
        <taxon>Plagiorchiida</taxon>
        <taxon>Troglotremata</taxon>
        <taxon>Troglotrematidae</taxon>
        <taxon>Paragonimus</taxon>
    </lineage>
</organism>
<sequence>MPRYPPDRWFDYSSFGLPIKGTRILPVKLPIPEEKSAYIPIQQRFTFNDLFSRVRSLGQTISCVIDLTYTNYYNPGFLYRKGVRYYKILVEGHNVPHQKHVDEFARIVGLERQRSPSEHTIIDYNRLALVEPDLSFYISLSSVFCYLYFKMFVFCIKLTFSTLYAVQSLCWQHFRSRRKGLGFGLSCP</sequence>
<evidence type="ECO:0000313" key="1">
    <source>
        <dbReference type="EMBL" id="KAF5394581.1"/>
    </source>
</evidence>
<comment type="caution">
    <text evidence="1">The sequence shown here is derived from an EMBL/GenBank/DDBJ whole genome shotgun (WGS) entry which is preliminary data.</text>
</comment>
<dbReference type="InterPro" id="IPR029021">
    <property type="entry name" value="Prot-tyrosine_phosphatase-like"/>
</dbReference>